<feature type="transmembrane region" description="Helical" evidence="1">
    <location>
        <begin position="679"/>
        <end position="697"/>
    </location>
</feature>
<keyword evidence="3" id="KW-1185">Reference proteome</keyword>
<evidence type="ECO:0000313" key="2">
    <source>
        <dbReference type="EMBL" id="CFX41315.1"/>
    </source>
</evidence>
<feature type="transmembrane region" description="Helical" evidence="1">
    <location>
        <begin position="583"/>
        <end position="601"/>
    </location>
</feature>
<evidence type="ECO:0000256" key="1">
    <source>
        <dbReference type="SAM" id="Phobius"/>
    </source>
</evidence>
<sequence>MKKRVVIMGLVLIMLGWITPAFAREPINSSGKLTVLVIDKLAVEDLNPAVTPSLCRLIDKGSLGLCSNRTLGKGGSEDGYLTMGAGNLAGGAAICGFNHDERTGKGIQTGAQFFENLMGVDPGSHEVLLLNLPEIQTAMMKDKVTTRPGMLGDTLSKNNVDVHVLGNADINGFNYRPAVALAMDFYGRVAHGDVGIATCEEVEDSFITTRTNYGYLLEQLKHLQNSPGIRIVDLSDLARMDKAGVASPEMQIRERERVLKDIDQFVAKVAGDMDFSQDMLMVAVPSAAMVKVQEKSTFTPLIIVGPEFKQGVLSSSTTRRDYIVANTDVAITILDYFNIEPPQEVVIGQPIRSSADNQDRLETAQQLTQKTAMINRVRVTLVKGYVLLQIIFICFALFCILFKPRFKETASRLLLAMVVIPFVFLIMGAIPAVSDGQYMLIAVLATIILNIATRKLFKGNYFKGLLAISALTLIILNIDIINNSSLIKNSVLGYDPMSGARYYGIGNEYVGVLMGTSILLAAALTQKIKRPYILGLITLLFISQTYMLAAPSLGAQSDGMITAPIAFIVTLILLSGHNLNPKLVFSLLGAVVASVLAFTIFDMTRPAEMQTHIGRAAHQIYQGGWQEALLIMARKAAMNMKLIRYTIWTRVFIAILLALAVLVYRPVGAMKMIRDKYPPLFKGFAGILLAAIIGGLINDSGIVCAATTSIYLITPLLMLILHNHNEVTEK</sequence>
<feature type="transmembrane region" description="Helical" evidence="1">
    <location>
        <begin position="532"/>
        <end position="553"/>
    </location>
</feature>
<feature type="transmembrane region" description="Helical" evidence="1">
    <location>
        <begin position="703"/>
        <end position="721"/>
    </location>
</feature>
<feature type="transmembrane region" description="Helical" evidence="1">
    <location>
        <begin position="384"/>
        <end position="402"/>
    </location>
</feature>
<dbReference type="InterPro" id="IPR017850">
    <property type="entry name" value="Alkaline_phosphatase_core_sf"/>
</dbReference>
<dbReference type="SUPFAM" id="SSF53649">
    <property type="entry name" value="Alkaline phosphatase-like"/>
    <property type="match status" value="1"/>
</dbReference>
<feature type="transmembrane region" description="Helical" evidence="1">
    <location>
        <begin position="414"/>
        <end position="432"/>
    </location>
</feature>
<keyword evidence="1" id="KW-1133">Transmembrane helix</keyword>
<keyword evidence="1" id="KW-0472">Membrane</keyword>
<dbReference type="Proteomes" id="UP000045545">
    <property type="component" value="Unassembled WGS sequence"/>
</dbReference>
<feature type="transmembrane region" description="Helical" evidence="1">
    <location>
        <begin position="647"/>
        <end position="667"/>
    </location>
</feature>
<keyword evidence="1" id="KW-0812">Transmembrane</keyword>
<feature type="transmembrane region" description="Helical" evidence="1">
    <location>
        <begin position="438"/>
        <end position="457"/>
    </location>
</feature>
<dbReference type="RefSeq" id="WP_046496526.1">
    <property type="nucleotide sequence ID" value="NZ_CGIH01000020.1"/>
</dbReference>
<accession>A0A0E4C8F5</accession>
<feature type="transmembrane region" description="Helical" evidence="1">
    <location>
        <begin position="559"/>
        <end position="576"/>
    </location>
</feature>
<feature type="transmembrane region" description="Helical" evidence="1">
    <location>
        <begin position="464"/>
        <end position="482"/>
    </location>
</feature>
<reference evidence="2 3" key="1">
    <citation type="submission" date="2015-03" db="EMBL/GenBank/DDBJ databases">
        <authorList>
            <person name="Murphy D."/>
        </authorList>
    </citation>
    <scope>NUCLEOTIDE SEQUENCE [LARGE SCALE GENOMIC DNA]</scope>
    <source>
        <strain evidence="2 3">OL-4</strain>
    </source>
</reference>
<dbReference type="AlphaFoldDB" id="A0A0E4C8F5"/>
<organism evidence="2 3">
    <name type="scientific">Syntrophomonas zehnderi OL-4</name>
    <dbReference type="NCBI Taxonomy" id="690567"/>
    <lineage>
        <taxon>Bacteria</taxon>
        <taxon>Bacillati</taxon>
        <taxon>Bacillota</taxon>
        <taxon>Clostridia</taxon>
        <taxon>Eubacteriales</taxon>
        <taxon>Syntrophomonadaceae</taxon>
        <taxon>Syntrophomonas</taxon>
    </lineage>
</organism>
<dbReference type="Gene3D" id="3.40.720.10">
    <property type="entry name" value="Alkaline Phosphatase, subunit A"/>
    <property type="match status" value="1"/>
</dbReference>
<dbReference type="STRING" id="690567.1164"/>
<gene>
    <name evidence="2" type="ORF">1164</name>
</gene>
<dbReference type="EMBL" id="CGIH01000020">
    <property type="protein sequence ID" value="CFX41315.1"/>
    <property type="molecule type" value="Genomic_DNA"/>
</dbReference>
<dbReference type="OrthoDB" id="3199331at2"/>
<feature type="transmembrane region" description="Helical" evidence="1">
    <location>
        <begin position="502"/>
        <end position="525"/>
    </location>
</feature>
<protein>
    <submittedName>
        <fullName evidence="2">Alkaline phosphatase-like, alpha/beta/alpha</fullName>
    </submittedName>
</protein>
<evidence type="ECO:0000313" key="3">
    <source>
        <dbReference type="Proteomes" id="UP000045545"/>
    </source>
</evidence>
<name>A0A0E4C8F5_9FIRM</name>
<proteinExistence type="predicted"/>